<dbReference type="InterPro" id="IPR001387">
    <property type="entry name" value="Cro/C1-type_HTH"/>
</dbReference>
<organism evidence="2 3">
    <name type="scientific">Marilutibacter spongiae</name>
    <dbReference type="NCBI Taxonomy" id="2025720"/>
    <lineage>
        <taxon>Bacteria</taxon>
        <taxon>Pseudomonadati</taxon>
        <taxon>Pseudomonadota</taxon>
        <taxon>Gammaproteobacteria</taxon>
        <taxon>Lysobacterales</taxon>
        <taxon>Lysobacteraceae</taxon>
        <taxon>Marilutibacter</taxon>
    </lineage>
</organism>
<dbReference type="AlphaFoldDB" id="A0A7W3TL57"/>
<evidence type="ECO:0000313" key="2">
    <source>
        <dbReference type="EMBL" id="MBB1060393.1"/>
    </source>
</evidence>
<feature type="domain" description="HTH cro/C1-type" evidence="1">
    <location>
        <begin position="70"/>
        <end position="94"/>
    </location>
</feature>
<reference evidence="2 3" key="1">
    <citation type="submission" date="2020-08" db="EMBL/GenBank/DDBJ databases">
        <authorList>
            <person name="Xu S."/>
            <person name="Li A."/>
        </authorList>
    </citation>
    <scope>NUCLEOTIDE SEQUENCE [LARGE SCALE GENOMIC DNA]</scope>
    <source>
        <strain evidence="2 3">119BY6-57</strain>
    </source>
</reference>
<evidence type="ECO:0000313" key="3">
    <source>
        <dbReference type="Proteomes" id="UP000523196"/>
    </source>
</evidence>
<evidence type="ECO:0000259" key="1">
    <source>
        <dbReference type="PROSITE" id="PS50943"/>
    </source>
</evidence>
<dbReference type="PROSITE" id="PS50943">
    <property type="entry name" value="HTH_CROC1"/>
    <property type="match status" value="1"/>
</dbReference>
<protein>
    <recommendedName>
        <fullName evidence="1">HTH cro/C1-type domain-containing protein</fullName>
    </recommendedName>
</protein>
<keyword evidence="3" id="KW-1185">Reference proteome</keyword>
<dbReference type="Proteomes" id="UP000523196">
    <property type="component" value="Unassembled WGS sequence"/>
</dbReference>
<gene>
    <name evidence="2" type="ORF">H4F98_07370</name>
</gene>
<dbReference type="EMBL" id="JACHTF010000006">
    <property type="protein sequence ID" value="MBB1060393.1"/>
    <property type="molecule type" value="Genomic_DNA"/>
</dbReference>
<comment type="caution">
    <text evidence="2">The sequence shown here is derived from an EMBL/GenBank/DDBJ whole genome shotgun (WGS) entry which is preliminary data.</text>
</comment>
<dbReference type="RefSeq" id="WP_182686312.1">
    <property type="nucleotide sequence ID" value="NZ_JACHTF010000006.1"/>
</dbReference>
<sequence>MGRKVIPFRIAWQSLSEYRPTNGIHEHADMDQIRRNILHLADGRALNSIAIAADIQQSWLQRYMNPDKPSGIKKPNPEMLAPVAQVLGVSLSDLMTKDLTAGPVASSQPAGLNGRMIGFAIKVADYLRDISLDKVSEEQYEDFLAEALMLVQARSRLPEASDLPEVAKKVIAEIRSKARG</sequence>
<name>A0A7W3TL57_9GAMM</name>
<accession>A0A7W3TL57</accession>
<proteinExistence type="predicted"/>